<evidence type="ECO:0000313" key="4">
    <source>
        <dbReference type="Proteomes" id="UP000051804"/>
    </source>
</evidence>
<dbReference type="PATRIC" id="fig|1291734.4.peg.709"/>
<feature type="signal peptide" evidence="1">
    <location>
        <begin position="1"/>
        <end position="26"/>
    </location>
</feature>
<evidence type="ECO:0000256" key="1">
    <source>
        <dbReference type="SAM" id="SignalP"/>
    </source>
</evidence>
<keyword evidence="4" id="KW-1185">Reference proteome</keyword>
<dbReference type="Pfam" id="PF13731">
    <property type="entry name" value="WxL"/>
    <property type="match status" value="1"/>
</dbReference>
<dbReference type="InterPro" id="IPR027994">
    <property type="entry name" value="WxL_dom"/>
</dbReference>
<proteinExistence type="predicted"/>
<keyword evidence="1" id="KW-0732">Signal</keyword>
<dbReference type="EMBL" id="AZDJ01000035">
    <property type="protein sequence ID" value="KRK69987.1"/>
    <property type="molecule type" value="Genomic_DNA"/>
</dbReference>
<feature type="chain" id="PRO_5006406080" description="WxL domain-containing protein" evidence="1">
    <location>
        <begin position="27"/>
        <end position="220"/>
    </location>
</feature>
<dbReference type="AlphaFoldDB" id="A0A0R1JLV1"/>
<dbReference type="STRING" id="1291734.FD02_GL000680"/>
<dbReference type="Proteomes" id="UP000051804">
    <property type="component" value="Unassembled WGS sequence"/>
</dbReference>
<organism evidence="3 4">
    <name type="scientific">Lacticaseibacillus nasuensis JCM 17158</name>
    <dbReference type="NCBI Taxonomy" id="1291734"/>
    <lineage>
        <taxon>Bacteria</taxon>
        <taxon>Bacillati</taxon>
        <taxon>Bacillota</taxon>
        <taxon>Bacilli</taxon>
        <taxon>Lactobacillales</taxon>
        <taxon>Lactobacillaceae</taxon>
        <taxon>Lacticaseibacillus</taxon>
    </lineage>
</organism>
<dbReference type="RefSeq" id="WP_056952300.1">
    <property type="nucleotide sequence ID" value="NZ_AZDJ01000035.1"/>
</dbReference>
<dbReference type="OrthoDB" id="2299058at2"/>
<sequence>MKKTNWIIAGAFALGLAIAPQATAHAADTPSPSKSTASFVANPGELTLVKVPDMNFGTTSVQDLIAGTTLEYQNGNANTNGMSDTSNANQDGTLQVADYRGTSAGWQLSAQAAPFTADHNAVTLGTTTLTFSPMVDTDQSGTQANNLATNTNIYNTNATIWSAAATTGASDEKTGTGTNTLTFTQGVATLKIGATPSAVSGTYQSQITWTLASAPDGQGN</sequence>
<evidence type="ECO:0000259" key="2">
    <source>
        <dbReference type="Pfam" id="PF13731"/>
    </source>
</evidence>
<feature type="domain" description="WxL" evidence="2">
    <location>
        <begin position="34"/>
        <end position="215"/>
    </location>
</feature>
<gene>
    <name evidence="3" type="ORF">FD02_GL000680</name>
</gene>
<protein>
    <recommendedName>
        <fullName evidence="2">WxL domain-containing protein</fullName>
    </recommendedName>
</protein>
<accession>A0A0R1JLV1</accession>
<name>A0A0R1JLV1_9LACO</name>
<reference evidence="3 4" key="1">
    <citation type="journal article" date="2015" name="Genome Announc.">
        <title>Expanding the biotechnology potential of lactobacilli through comparative genomics of 213 strains and associated genera.</title>
        <authorList>
            <person name="Sun Z."/>
            <person name="Harris H.M."/>
            <person name="McCann A."/>
            <person name="Guo C."/>
            <person name="Argimon S."/>
            <person name="Zhang W."/>
            <person name="Yang X."/>
            <person name="Jeffery I.B."/>
            <person name="Cooney J.C."/>
            <person name="Kagawa T.F."/>
            <person name="Liu W."/>
            <person name="Song Y."/>
            <person name="Salvetti E."/>
            <person name="Wrobel A."/>
            <person name="Rasinkangas P."/>
            <person name="Parkhill J."/>
            <person name="Rea M.C."/>
            <person name="O'Sullivan O."/>
            <person name="Ritari J."/>
            <person name="Douillard F.P."/>
            <person name="Paul Ross R."/>
            <person name="Yang R."/>
            <person name="Briner A.E."/>
            <person name="Felis G.E."/>
            <person name="de Vos W.M."/>
            <person name="Barrangou R."/>
            <person name="Klaenhammer T.R."/>
            <person name="Caufield P.W."/>
            <person name="Cui Y."/>
            <person name="Zhang H."/>
            <person name="O'Toole P.W."/>
        </authorList>
    </citation>
    <scope>NUCLEOTIDE SEQUENCE [LARGE SCALE GENOMIC DNA]</scope>
    <source>
        <strain evidence="3 4">JCM 17158</strain>
    </source>
</reference>
<comment type="caution">
    <text evidence="3">The sequence shown here is derived from an EMBL/GenBank/DDBJ whole genome shotgun (WGS) entry which is preliminary data.</text>
</comment>
<evidence type="ECO:0000313" key="3">
    <source>
        <dbReference type="EMBL" id="KRK69987.1"/>
    </source>
</evidence>